<feature type="domain" description="FlgO" evidence="2">
    <location>
        <begin position="63"/>
        <end position="191"/>
    </location>
</feature>
<accession>A0A1B9F6Z5</accession>
<gene>
    <name evidence="3" type="ORF">DBT_0916</name>
</gene>
<dbReference type="AlphaFoldDB" id="A0A1B9F6Z5"/>
<evidence type="ECO:0000313" key="3">
    <source>
        <dbReference type="EMBL" id="OCC15565.1"/>
    </source>
</evidence>
<organism evidence="3 4">
    <name type="scientific">Dissulfuribacter thermophilus</name>
    <dbReference type="NCBI Taxonomy" id="1156395"/>
    <lineage>
        <taxon>Bacteria</taxon>
        <taxon>Pseudomonadati</taxon>
        <taxon>Thermodesulfobacteriota</taxon>
        <taxon>Dissulfuribacteria</taxon>
        <taxon>Dissulfuribacterales</taxon>
        <taxon>Dissulfuribacteraceae</taxon>
        <taxon>Dissulfuribacter</taxon>
    </lineage>
</organism>
<dbReference type="OrthoDB" id="5470460at2"/>
<dbReference type="PROSITE" id="PS51257">
    <property type="entry name" value="PROKAR_LIPOPROTEIN"/>
    <property type="match status" value="1"/>
</dbReference>
<evidence type="ECO:0000259" key="2">
    <source>
        <dbReference type="Pfam" id="PF17680"/>
    </source>
</evidence>
<keyword evidence="1" id="KW-0732">Signal</keyword>
<feature type="chain" id="PRO_5008626198" description="FlgO domain-containing protein" evidence="1">
    <location>
        <begin position="23"/>
        <end position="230"/>
    </location>
</feature>
<sequence length="230" mass="25732">MKKFNFFILLILLSGCSFPGFKKEQNYALLETNTTINQSETINQSPKESENSQAEEFDQFMHNLSSQLLHNLNGTTDLQGPIAVTTFVDLNHLYRTSPFGRYIAEGLMGELQRAGLMVTEIRKTESILIKERFGEYSLSRNIKEISKHSSAEYLLVGTYVVRGDNIFVNARIISNKNNIVVSSAQAHLMRNSFLDRMLWPSAAPDVSPTVTIPIKALGEESNVEIIPAGS</sequence>
<dbReference type="STRING" id="1156395.DBT_0916"/>
<dbReference type="Proteomes" id="UP000093080">
    <property type="component" value="Unassembled WGS sequence"/>
</dbReference>
<dbReference type="Pfam" id="PF17680">
    <property type="entry name" value="FlgO"/>
    <property type="match status" value="1"/>
</dbReference>
<proteinExistence type="predicted"/>
<dbReference type="EMBL" id="MAGO01000004">
    <property type="protein sequence ID" value="OCC15565.1"/>
    <property type="molecule type" value="Genomic_DNA"/>
</dbReference>
<reference evidence="3 4" key="1">
    <citation type="submission" date="2016-06" db="EMBL/GenBank/DDBJ databases">
        <title>Respiratory ammonification of nitrate coupled to the oxidation of elemental sulfur in deep-sea autotrophic thermophilic bacteria.</title>
        <authorList>
            <person name="Slobodkina G.B."/>
            <person name="Mardanov A.V."/>
            <person name="Ravin N.V."/>
            <person name="Frolova A.A."/>
            <person name="Viryasiv M.B."/>
            <person name="Chernyh N.A."/>
            <person name="Bonch-Osmolovskaya E.A."/>
            <person name="Slobodkin A.I."/>
        </authorList>
    </citation>
    <scope>NUCLEOTIDE SEQUENCE [LARGE SCALE GENOMIC DNA]</scope>
    <source>
        <strain evidence="3 4">S69</strain>
    </source>
</reference>
<evidence type="ECO:0000313" key="4">
    <source>
        <dbReference type="Proteomes" id="UP000093080"/>
    </source>
</evidence>
<name>A0A1B9F6Z5_9BACT</name>
<dbReference type="RefSeq" id="WP_067616815.1">
    <property type="nucleotide sequence ID" value="NZ_MAGO01000004.1"/>
</dbReference>
<evidence type="ECO:0000256" key="1">
    <source>
        <dbReference type="SAM" id="SignalP"/>
    </source>
</evidence>
<protein>
    <recommendedName>
        <fullName evidence="2">FlgO domain-containing protein</fullName>
    </recommendedName>
</protein>
<feature type="signal peptide" evidence="1">
    <location>
        <begin position="1"/>
        <end position="22"/>
    </location>
</feature>
<comment type="caution">
    <text evidence="3">The sequence shown here is derived from an EMBL/GenBank/DDBJ whole genome shotgun (WGS) entry which is preliminary data.</text>
</comment>
<keyword evidence="4" id="KW-1185">Reference proteome</keyword>
<dbReference type="InterPro" id="IPR041215">
    <property type="entry name" value="FlgO_dom"/>
</dbReference>